<comment type="caution">
    <text evidence="3">The sequence shown here is derived from an EMBL/GenBank/DDBJ whole genome shotgun (WGS) entry which is preliminary data.</text>
</comment>
<feature type="region of interest" description="Disordered" evidence="2">
    <location>
        <begin position="344"/>
        <end position="367"/>
    </location>
</feature>
<dbReference type="EMBL" id="BFEA01000340">
    <property type="protein sequence ID" value="GBG80236.1"/>
    <property type="molecule type" value="Genomic_DNA"/>
</dbReference>
<evidence type="ECO:0000313" key="3">
    <source>
        <dbReference type="EMBL" id="GBG80236.1"/>
    </source>
</evidence>
<gene>
    <name evidence="3" type="ORF">CBR_g30601</name>
</gene>
<feature type="region of interest" description="Disordered" evidence="2">
    <location>
        <begin position="272"/>
        <end position="303"/>
    </location>
</feature>
<evidence type="ECO:0000256" key="1">
    <source>
        <dbReference type="SAM" id="Coils"/>
    </source>
</evidence>
<dbReference type="AlphaFoldDB" id="A0A388LD63"/>
<keyword evidence="4" id="KW-1185">Reference proteome</keyword>
<keyword evidence="1" id="KW-0175">Coiled coil</keyword>
<dbReference type="Proteomes" id="UP000265515">
    <property type="component" value="Unassembled WGS sequence"/>
</dbReference>
<organism evidence="3 4">
    <name type="scientific">Chara braunii</name>
    <name type="common">Braun's stonewort</name>
    <dbReference type="NCBI Taxonomy" id="69332"/>
    <lineage>
        <taxon>Eukaryota</taxon>
        <taxon>Viridiplantae</taxon>
        <taxon>Streptophyta</taxon>
        <taxon>Charophyceae</taxon>
        <taxon>Charales</taxon>
        <taxon>Characeae</taxon>
        <taxon>Chara</taxon>
    </lineage>
</organism>
<feature type="coiled-coil region" evidence="1">
    <location>
        <begin position="176"/>
        <end position="232"/>
    </location>
</feature>
<feature type="region of interest" description="Disordered" evidence="2">
    <location>
        <begin position="79"/>
        <end position="101"/>
    </location>
</feature>
<dbReference type="Gramene" id="GBG80236">
    <property type="protein sequence ID" value="GBG80236"/>
    <property type="gene ID" value="CBR_g30601"/>
</dbReference>
<sequence length="375" mass="41733">MTLSIARVNGPGVKLPGQVSMTPGQVSMFISLFNSLHQYIGLRRLGVEPRCGEDFQESVYGIGLSGLLKSGLMAGHGDNRDYGGGNRDQGDVGREGSGYRDYGAHTEATGVIAAMVATGDMECPHPRRNAYPGTSANRGGSSSPGRLDQTRRSQLIDPLESKVAEIGKSVTVVCQYVEIEQQKRAEKERRKAEKKEAEERAEAERAEALLKKEEEEKALKEAERKEELHKSLDIKMALRIGELRQDVREDVRQEIRDAIGELCRVVTRVKQKATETVEPANESSTSSSETDELSLCPSPRRENEDRKRCLKAACKWSCHPSARPEGHHDREACRQCRENDEIYESGNYDTHPEEDPAIDSQEDPSGHWACRTLEI</sequence>
<feature type="compositionally biased region" description="Basic and acidic residues" evidence="2">
    <location>
        <begin position="88"/>
        <end position="101"/>
    </location>
</feature>
<accession>A0A388LD63</accession>
<feature type="compositionally biased region" description="Polar residues" evidence="2">
    <location>
        <begin position="132"/>
        <end position="144"/>
    </location>
</feature>
<proteinExistence type="predicted"/>
<evidence type="ECO:0000313" key="4">
    <source>
        <dbReference type="Proteomes" id="UP000265515"/>
    </source>
</evidence>
<evidence type="ECO:0000256" key="2">
    <source>
        <dbReference type="SAM" id="MobiDB-lite"/>
    </source>
</evidence>
<protein>
    <submittedName>
        <fullName evidence="3">Uncharacterized protein</fullName>
    </submittedName>
</protein>
<name>A0A388LD63_CHABU</name>
<feature type="region of interest" description="Disordered" evidence="2">
    <location>
        <begin position="123"/>
        <end position="152"/>
    </location>
</feature>
<reference evidence="3 4" key="1">
    <citation type="journal article" date="2018" name="Cell">
        <title>The Chara Genome: Secondary Complexity and Implications for Plant Terrestrialization.</title>
        <authorList>
            <person name="Nishiyama T."/>
            <person name="Sakayama H."/>
            <person name="Vries J.D."/>
            <person name="Buschmann H."/>
            <person name="Saint-Marcoux D."/>
            <person name="Ullrich K.K."/>
            <person name="Haas F.B."/>
            <person name="Vanderstraeten L."/>
            <person name="Becker D."/>
            <person name="Lang D."/>
            <person name="Vosolsobe S."/>
            <person name="Rombauts S."/>
            <person name="Wilhelmsson P.K.I."/>
            <person name="Janitza P."/>
            <person name="Kern R."/>
            <person name="Heyl A."/>
            <person name="Rumpler F."/>
            <person name="Villalobos L.I.A.C."/>
            <person name="Clay J.M."/>
            <person name="Skokan R."/>
            <person name="Toyoda A."/>
            <person name="Suzuki Y."/>
            <person name="Kagoshima H."/>
            <person name="Schijlen E."/>
            <person name="Tajeshwar N."/>
            <person name="Catarino B."/>
            <person name="Hetherington A.J."/>
            <person name="Saltykova A."/>
            <person name="Bonnot C."/>
            <person name="Breuninger H."/>
            <person name="Symeonidi A."/>
            <person name="Radhakrishnan G.V."/>
            <person name="Van Nieuwerburgh F."/>
            <person name="Deforce D."/>
            <person name="Chang C."/>
            <person name="Karol K.G."/>
            <person name="Hedrich R."/>
            <person name="Ulvskov P."/>
            <person name="Glockner G."/>
            <person name="Delwiche C.F."/>
            <person name="Petrasek J."/>
            <person name="Van de Peer Y."/>
            <person name="Friml J."/>
            <person name="Beilby M."/>
            <person name="Dolan L."/>
            <person name="Kohara Y."/>
            <person name="Sugano S."/>
            <person name="Fujiyama A."/>
            <person name="Delaux P.-M."/>
            <person name="Quint M."/>
            <person name="TheiBen G."/>
            <person name="Hagemann M."/>
            <person name="Harholt J."/>
            <person name="Dunand C."/>
            <person name="Zachgo S."/>
            <person name="Langdale J."/>
            <person name="Maumus F."/>
            <person name="Straeten D.V.D."/>
            <person name="Gould S.B."/>
            <person name="Rensing S.A."/>
        </authorList>
    </citation>
    <scope>NUCLEOTIDE SEQUENCE [LARGE SCALE GENOMIC DNA]</scope>
    <source>
        <strain evidence="3 4">S276</strain>
    </source>
</reference>